<dbReference type="Proteomes" id="UP001216384">
    <property type="component" value="Unassembled WGS sequence"/>
</dbReference>
<reference evidence="3" key="1">
    <citation type="submission" date="2021-11" db="EMBL/GenBank/DDBJ databases">
        <title>Description of Mycoplasma bradburyaesp. nov.from sea birds: a tribute to a great mycoplasmologist.</title>
        <authorList>
            <person name="Ramirez A.S."/>
            <person name="Poveda C."/>
            <person name="Suarez-Perez A."/>
            <person name="Rosales R.S."/>
            <person name="Dijkman R."/>
            <person name="Feberwee A."/>
            <person name="Spergser J."/>
            <person name="Szostak M.P."/>
            <person name="Ressel L."/>
            <person name="Calabuig P."/>
            <person name="Catania S."/>
            <person name="Gobbo F."/>
            <person name="Timofte D."/>
            <person name="Poveda J.B."/>
        </authorList>
    </citation>
    <scope>NUCLEOTIDE SEQUENCE</scope>
    <source>
        <strain evidence="3">T264</strain>
    </source>
</reference>
<organism evidence="3 4">
    <name type="scientific">Mycoplasma bradburyae</name>
    <dbReference type="NCBI Taxonomy" id="2963128"/>
    <lineage>
        <taxon>Bacteria</taxon>
        <taxon>Bacillati</taxon>
        <taxon>Mycoplasmatota</taxon>
        <taxon>Mollicutes</taxon>
        <taxon>Mycoplasmataceae</taxon>
        <taxon>Mycoplasma</taxon>
    </lineage>
</organism>
<evidence type="ECO:0000259" key="2">
    <source>
        <dbReference type="Pfam" id="PF01732"/>
    </source>
</evidence>
<feature type="compositionally biased region" description="Basic and acidic residues" evidence="1">
    <location>
        <begin position="1"/>
        <end position="15"/>
    </location>
</feature>
<dbReference type="InterPro" id="IPR022382">
    <property type="entry name" value="Mycoplasma_peptidase_DUF31"/>
</dbReference>
<evidence type="ECO:0000313" key="3">
    <source>
        <dbReference type="EMBL" id="MDC4183218.1"/>
    </source>
</evidence>
<feature type="domain" description="DUF31" evidence="2">
    <location>
        <begin position="89"/>
        <end position="506"/>
    </location>
</feature>
<dbReference type="RefSeq" id="WP_272403921.1">
    <property type="nucleotide sequence ID" value="NZ_JAJHZP010000010.1"/>
</dbReference>
<dbReference type="EMBL" id="JAJHZP010000010">
    <property type="protein sequence ID" value="MDC4183218.1"/>
    <property type="molecule type" value="Genomic_DNA"/>
</dbReference>
<feature type="non-terminal residue" evidence="3">
    <location>
        <position position="1"/>
    </location>
</feature>
<dbReference type="PRINTS" id="PR00840">
    <property type="entry name" value="Y06768FAMILY"/>
</dbReference>
<sequence length="598" mass="66202">TDTRPTDNSPSRDESSSNNNNVEDANPSTETGDNPGLTPSITPGSGGGVPPTFPRFPNGFPIGPTRSSVLEKNSYPSYVDRFTVVDKKKIYEEIYDRTFSIKPGTLIKSGQSDLLLVDQGTGWVLDYAKNQSNNNQLKLFIATNLHVIGNYGNTNDKSFDEELSYSDPTGVKPGGFAIGKSSKTPSFEDQHNKLPASELKEKVGNMIYYANVDKEDYATSNKKGDIENRQTTAFSNPKIVFAAVDYLDDTALNQYKPQIDRAWESWKEQTRNKINNANGASSSGTSIAQEEIDRLNKLMSYSGKISFYTDFGILELNVDLSKADETLKGWINKSTTAVDNYVNRIKTSSGKIPNYDPAKGNFFPTLDYMTKNLGLAPKDDVGNYGLDTAKNIYIAGYPFDNGSNSSYWMQNNPIERYGEDKTSKSNRWLAEKDKIANKDLFAVEKGGINTKTYYDINNLQIYTKLWNRPFIDRYGIDYQSKFSSLYFGASGSVAYNEFGQIVGIYHSLDVSSISYGDVLGGGAFASFVQAADIPTLSNSSIINYGYNLIDNNGFPHQTRSYRSNLKKMYPNGFTWPSTSGTGVTTSTNKTTAIFPSGY</sequence>
<gene>
    <name evidence="3" type="ORF">LNO71_00970</name>
</gene>
<comment type="caution">
    <text evidence="3">The sequence shown here is derived from an EMBL/GenBank/DDBJ whole genome shotgun (WGS) entry which is preliminary data.</text>
</comment>
<dbReference type="Pfam" id="PF01732">
    <property type="entry name" value="Mycop_pep_DUF31"/>
    <property type="match status" value="1"/>
</dbReference>
<proteinExistence type="predicted"/>
<protein>
    <submittedName>
        <fullName evidence="3">DUF31 family protein</fullName>
    </submittedName>
</protein>
<accession>A0AAW6HQE2</accession>
<dbReference type="AlphaFoldDB" id="A0AAW6HQE2"/>
<dbReference type="NCBIfam" id="NF045841">
    <property type="entry name" value="Ig_SerProt_MIP"/>
    <property type="match status" value="1"/>
</dbReference>
<feature type="region of interest" description="Disordered" evidence="1">
    <location>
        <begin position="1"/>
        <end position="60"/>
    </location>
</feature>
<name>A0AAW6HQE2_9MOLU</name>
<feature type="compositionally biased region" description="Polar residues" evidence="1">
    <location>
        <begin position="29"/>
        <end position="43"/>
    </location>
</feature>
<dbReference type="InterPro" id="IPR022381">
    <property type="entry name" value="Uncharacterised_MG067"/>
</dbReference>
<feature type="compositionally biased region" description="Low complexity" evidence="1">
    <location>
        <begin position="16"/>
        <end position="28"/>
    </location>
</feature>
<evidence type="ECO:0000256" key="1">
    <source>
        <dbReference type="SAM" id="MobiDB-lite"/>
    </source>
</evidence>
<evidence type="ECO:0000313" key="4">
    <source>
        <dbReference type="Proteomes" id="UP001216384"/>
    </source>
</evidence>